<evidence type="ECO:0000313" key="4">
    <source>
        <dbReference type="EMBL" id="HJC05504.1"/>
    </source>
</evidence>
<feature type="domain" description="PepSY" evidence="3">
    <location>
        <begin position="229"/>
        <end position="288"/>
    </location>
</feature>
<dbReference type="Gene3D" id="3.10.450.40">
    <property type="match status" value="3"/>
</dbReference>
<keyword evidence="2" id="KW-0732">Signal</keyword>
<evidence type="ECO:0000256" key="2">
    <source>
        <dbReference type="SAM" id="SignalP"/>
    </source>
</evidence>
<comment type="caution">
    <text evidence="4">The sequence shown here is derived from an EMBL/GenBank/DDBJ whole genome shotgun (WGS) entry which is preliminary data.</text>
</comment>
<reference evidence="4" key="1">
    <citation type="journal article" date="2021" name="PeerJ">
        <title>Extensive microbial diversity within the chicken gut microbiome revealed by metagenomics and culture.</title>
        <authorList>
            <person name="Gilroy R."/>
            <person name="Ravi A."/>
            <person name="Getino M."/>
            <person name="Pursley I."/>
            <person name="Horton D.L."/>
            <person name="Alikhan N.F."/>
            <person name="Baker D."/>
            <person name="Gharbi K."/>
            <person name="Hall N."/>
            <person name="Watson M."/>
            <person name="Adriaenssens E.M."/>
            <person name="Foster-Nyarko E."/>
            <person name="Jarju S."/>
            <person name="Secka A."/>
            <person name="Antonio M."/>
            <person name="Oren A."/>
            <person name="Chaudhuri R.R."/>
            <person name="La Ragione R."/>
            <person name="Hildebrand F."/>
            <person name="Pallen M.J."/>
        </authorList>
    </citation>
    <scope>NUCLEOTIDE SEQUENCE</scope>
    <source>
        <strain evidence="4">CHK180-15479</strain>
    </source>
</reference>
<evidence type="ECO:0000313" key="5">
    <source>
        <dbReference type="Proteomes" id="UP000823910"/>
    </source>
</evidence>
<organism evidence="4 5">
    <name type="scientific">Candidatus Enterocloster excrementipullorum</name>
    <dbReference type="NCBI Taxonomy" id="2838559"/>
    <lineage>
        <taxon>Bacteria</taxon>
        <taxon>Bacillati</taxon>
        <taxon>Bacillota</taxon>
        <taxon>Clostridia</taxon>
        <taxon>Lachnospirales</taxon>
        <taxon>Lachnospiraceae</taxon>
        <taxon>Enterocloster</taxon>
    </lineage>
</organism>
<feature type="domain" description="PepSY" evidence="3">
    <location>
        <begin position="45"/>
        <end position="105"/>
    </location>
</feature>
<feature type="region of interest" description="Disordered" evidence="1">
    <location>
        <begin position="112"/>
        <end position="146"/>
    </location>
</feature>
<evidence type="ECO:0000259" key="3">
    <source>
        <dbReference type="Pfam" id="PF03413"/>
    </source>
</evidence>
<sequence length="297" mass="31751">MKKIVRWNTPLSAGILSTAAALIFSVGAMTACQSQPTASTADYIGIDAAKDAALKAAGVPADQASFSAAGLDSRDGVFYYQVIFTENGIEREYDIDAMTGVVIEEKILTPAAETAAEKTQETETSRTESQESPEALSQTGEQTPAAQAIDEEGALSAALAHAGVAMEDISRSRVETDRDDGLMVFEVEFITADGTEYDYKISQADGSVISYSQDMHAPQSPASGTEGLISEDAARQAVMDRVPGASAADIALFLEEDDGRMEYEGHLAYGDMFYEFKIDAYSGTVTEWEAEARHSRS</sequence>
<dbReference type="AlphaFoldDB" id="A0A9D2MY56"/>
<dbReference type="Pfam" id="PF03413">
    <property type="entry name" value="PepSY"/>
    <property type="match status" value="3"/>
</dbReference>
<feature type="compositionally biased region" description="Basic and acidic residues" evidence="1">
    <location>
        <begin position="115"/>
        <end position="129"/>
    </location>
</feature>
<feature type="domain" description="PepSY" evidence="3">
    <location>
        <begin position="149"/>
        <end position="210"/>
    </location>
</feature>
<gene>
    <name evidence="4" type="ORF">H9704_05040</name>
</gene>
<dbReference type="EMBL" id="DWWT01000020">
    <property type="protein sequence ID" value="HJC05504.1"/>
    <property type="molecule type" value="Genomic_DNA"/>
</dbReference>
<dbReference type="PROSITE" id="PS51257">
    <property type="entry name" value="PROKAR_LIPOPROTEIN"/>
    <property type="match status" value="1"/>
</dbReference>
<evidence type="ECO:0000256" key="1">
    <source>
        <dbReference type="SAM" id="MobiDB-lite"/>
    </source>
</evidence>
<name>A0A9D2MY56_9FIRM</name>
<feature type="signal peptide" evidence="2">
    <location>
        <begin position="1"/>
        <end position="30"/>
    </location>
</feature>
<feature type="chain" id="PRO_5039446872" evidence="2">
    <location>
        <begin position="31"/>
        <end position="297"/>
    </location>
</feature>
<reference evidence="4" key="2">
    <citation type="submission" date="2021-04" db="EMBL/GenBank/DDBJ databases">
        <authorList>
            <person name="Gilroy R."/>
        </authorList>
    </citation>
    <scope>NUCLEOTIDE SEQUENCE</scope>
    <source>
        <strain evidence="4">CHK180-15479</strain>
    </source>
</reference>
<proteinExistence type="predicted"/>
<protein>
    <submittedName>
        <fullName evidence="4">PepSY domain-containing protein</fullName>
    </submittedName>
</protein>
<dbReference type="Proteomes" id="UP000823910">
    <property type="component" value="Unassembled WGS sequence"/>
</dbReference>
<accession>A0A9D2MY56</accession>
<feature type="compositionally biased region" description="Polar residues" evidence="1">
    <location>
        <begin position="135"/>
        <end position="145"/>
    </location>
</feature>
<dbReference type="InterPro" id="IPR025711">
    <property type="entry name" value="PepSY"/>
</dbReference>